<organism evidence="2 3">
    <name type="scientific">Pukyongiella litopenaei</name>
    <dbReference type="NCBI Taxonomy" id="2605946"/>
    <lineage>
        <taxon>Bacteria</taxon>
        <taxon>Pseudomonadati</taxon>
        <taxon>Pseudomonadota</taxon>
        <taxon>Alphaproteobacteria</taxon>
        <taxon>Rhodobacterales</taxon>
        <taxon>Paracoccaceae</taxon>
        <taxon>Pukyongiella</taxon>
    </lineage>
</organism>
<name>A0A2S0MTY3_9RHOB</name>
<keyword evidence="3" id="KW-1185">Reference proteome</keyword>
<evidence type="ECO:0008006" key="4">
    <source>
        <dbReference type="Google" id="ProtNLM"/>
    </source>
</evidence>
<feature type="transmembrane region" description="Helical" evidence="1">
    <location>
        <begin position="181"/>
        <end position="199"/>
    </location>
</feature>
<dbReference type="EMBL" id="CP027665">
    <property type="protein sequence ID" value="AVO39322.1"/>
    <property type="molecule type" value="Genomic_DNA"/>
</dbReference>
<evidence type="ECO:0000313" key="2">
    <source>
        <dbReference type="EMBL" id="AVO39322.1"/>
    </source>
</evidence>
<keyword evidence="1" id="KW-0472">Membrane</keyword>
<gene>
    <name evidence="2" type="ORF">C6Y53_17550</name>
</gene>
<proteinExistence type="predicted"/>
<dbReference type="KEGG" id="thas:C6Y53_17550"/>
<feature type="transmembrane region" description="Helical" evidence="1">
    <location>
        <begin position="132"/>
        <end position="151"/>
    </location>
</feature>
<feature type="transmembrane region" description="Helical" evidence="1">
    <location>
        <begin position="72"/>
        <end position="94"/>
    </location>
</feature>
<evidence type="ECO:0000256" key="1">
    <source>
        <dbReference type="SAM" id="Phobius"/>
    </source>
</evidence>
<protein>
    <recommendedName>
        <fullName evidence="4">CPBP family intramembrane metalloprotease</fullName>
    </recommendedName>
</protein>
<keyword evidence="1" id="KW-0812">Transmembrane</keyword>
<accession>A0A2S0MTY3</accession>
<dbReference type="RefSeq" id="WP_106473627.1">
    <property type="nucleotide sequence ID" value="NZ_CP027665.1"/>
</dbReference>
<dbReference type="Proteomes" id="UP000237655">
    <property type="component" value="Chromosome"/>
</dbReference>
<evidence type="ECO:0000313" key="3">
    <source>
        <dbReference type="Proteomes" id="UP000237655"/>
    </source>
</evidence>
<sequence>MQLAFAIGFFVVTGLAETLRQGYFGLGPSEISGMIAAVMTLLAVLILRGDLPGLLRPGGDDDHWPGWSWRRTGLALFLVPLFWALPVIWGFASGRLDVVPMARADLLRLAAAQVLTVALAEHLFLREAAIRAFGPGRGAIYVISVLAVFVFHMDAGAQAALAAAGGGVFFLTLRLLGAAPVAVVLVQGLTLALFGHVIPLELAGISGWAGAAFLCVGAAVLSLLLMTLFAAENAAENKETRNA</sequence>
<feature type="transmembrane region" description="Helical" evidence="1">
    <location>
        <begin position="32"/>
        <end position="51"/>
    </location>
</feature>
<reference evidence="3" key="1">
    <citation type="submission" date="2018-03" db="EMBL/GenBank/DDBJ databases">
        <title>Genomic analysis of the strain SH-1 isolated from shrimp intestine.</title>
        <authorList>
            <person name="Kim Y.-S."/>
            <person name="Kim S.-E."/>
            <person name="Kim K.-H."/>
        </authorList>
    </citation>
    <scope>NUCLEOTIDE SEQUENCE [LARGE SCALE GENOMIC DNA]</scope>
    <source>
        <strain evidence="3">SH-1</strain>
    </source>
</reference>
<feature type="transmembrane region" description="Helical" evidence="1">
    <location>
        <begin position="106"/>
        <end position="125"/>
    </location>
</feature>
<feature type="transmembrane region" description="Helical" evidence="1">
    <location>
        <begin position="205"/>
        <end position="231"/>
    </location>
</feature>
<dbReference type="AlphaFoldDB" id="A0A2S0MTY3"/>
<keyword evidence="1" id="KW-1133">Transmembrane helix</keyword>